<evidence type="ECO:0000313" key="2">
    <source>
        <dbReference type="EMBL" id="OZG49225.1"/>
    </source>
</evidence>
<organism evidence="2 3">
    <name type="scientific">Bombiscardovia coagulans</name>
    <dbReference type="NCBI Taxonomy" id="686666"/>
    <lineage>
        <taxon>Bacteria</taxon>
        <taxon>Bacillati</taxon>
        <taxon>Actinomycetota</taxon>
        <taxon>Actinomycetes</taxon>
        <taxon>Bifidobacteriales</taxon>
        <taxon>Bifidobacteriaceae</taxon>
        <taxon>Bombiscardovia</taxon>
    </lineage>
</organism>
<dbReference type="Proteomes" id="UP000216004">
    <property type="component" value="Unassembled WGS sequence"/>
</dbReference>
<proteinExistence type="predicted"/>
<keyword evidence="3" id="KW-1185">Reference proteome</keyword>
<name>A0A261EQV3_9BIFI</name>
<evidence type="ECO:0000313" key="3">
    <source>
        <dbReference type="Proteomes" id="UP000216004"/>
    </source>
</evidence>
<evidence type="ECO:0000256" key="1">
    <source>
        <dbReference type="SAM" id="Phobius"/>
    </source>
</evidence>
<accession>A0A261EQV3</accession>
<keyword evidence="1" id="KW-0812">Transmembrane</keyword>
<dbReference type="EMBL" id="MWWS01000005">
    <property type="protein sequence ID" value="OZG49225.1"/>
    <property type="molecule type" value="Genomic_DNA"/>
</dbReference>
<keyword evidence="1" id="KW-0472">Membrane</keyword>
<gene>
    <name evidence="2" type="ORF">BOCO_1034</name>
</gene>
<keyword evidence="1" id="KW-1133">Transmembrane helix</keyword>
<feature type="transmembrane region" description="Helical" evidence="1">
    <location>
        <begin position="116"/>
        <end position="140"/>
    </location>
</feature>
<protein>
    <submittedName>
        <fullName evidence="2">Uncharacterized protein</fullName>
    </submittedName>
</protein>
<comment type="caution">
    <text evidence="2">The sequence shown here is derived from an EMBL/GenBank/DDBJ whole genome shotgun (WGS) entry which is preliminary data.</text>
</comment>
<dbReference type="OrthoDB" id="3231851at2"/>
<dbReference type="AlphaFoldDB" id="A0A261EQV3"/>
<sequence>MATVIKVLSLIADWLLYSFPFYQGLMELGEYDVIMRRYSRISKRRESVSPWWWFFPIVKVHKEKKRALAILAELSKGHHTREQVITFINKATAWFYVSLAGWLKMLVSLFDLEEQFNLSSILIFLCALVALTAAGIFNAVGRVTYHHKDKLELQLKQRP</sequence>
<feature type="transmembrane region" description="Helical" evidence="1">
    <location>
        <begin position="91"/>
        <end position="110"/>
    </location>
</feature>
<dbReference type="RefSeq" id="WP_094723049.1">
    <property type="nucleotide sequence ID" value="NZ_MWWS01000005.1"/>
</dbReference>
<reference evidence="2 3" key="1">
    <citation type="journal article" date="2017" name="BMC Genomics">
        <title>Comparative genomic and phylogenomic analyses of the Bifidobacteriaceae family.</title>
        <authorList>
            <person name="Lugli G.A."/>
            <person name="Milani C."/>
            <person name="Turroni F."/>
            <person name="Duranti S."/>
            <person name="Mancabelli L."/>
            <person name="Mangifesta M."/>
            <person name="Ferrario C."/>
            <person name="Modesto M."/>
            <person name="Mattarelli P."/>
            <person name="Jiri K."/>
            <person name="van Sinderen D."/>
            <person name="Ventura M."/>
        </authorList>
    </citation>
    <scope>NUCLEOTIDE SEQUENCE [LARGE SCALE GENOMIC DNA]</scope>
    <source>
        <strain evidence="2 3">DSM 22924</strain>
    </source>
</reference>